<evidence type="ECO:0000259" key="5">
    <source>
        <dbReference type="Pfam" id="PF10431"/>
    </source>
</evidence>
<dbReference type="eggNOG" id="COG0464">
    <property type="taxonomic scope" value="Bacteria"/>
</dbReference>
<keyword evidence="1" id="KW-0547">Nucleotide-binding</keyword>
<sequence length="620" mass="71851">MIIDKEEIQKKKKKLDDCKAFLKKEFIGIDTIIDDVMEYLQIWYLMPEILTRPVVINLWGMTGVGKTDLVRKMVSFLEFQNRFAEIELSNTDETTWNKSVADILQSNGLSDEKPGIVLFDEIQRFNTLDADGTPVAQTKFTDFWELLSDGRLSKRERDDLEHYLFSYLFRKKENERRKVNGETDLEENPYLNLWDAKELKKYLSIEDDVMSIIDMKEEDMVKLILKKQKEKKIYEPVDYSKMLIIISGNLDEAFQMSRETSEADVDANIFHAFTKKITVVDIKNALTRKFRPEQVARFGNIHLIYFSLKTEDFNQLIQRELDNLKKKTKAKFGVSLKISKNINALIYRNGVFPVQGVRPVFSSVVDILDTNLSKFLFEAIIHDDKAIEIDYLESKKTITGKIGSKVVEVPYLGRIDKIRQTNQLDAVANISVHECGHAISYILYTGFAPLQLKSKVASSYAAGFTFPHQIHDTRESLLDKIKIYLAGGIAEEIIFEEKNASVGRSHDREQATTLAIDYVRKYGFEDDYQATYNLEDYPHRMQQDITDVKIEKLMQELAKKTREDLLTHVELLKNMSKVLSEKGSMEPKEIYDIAQKHQLEVSIKEEGHLHIAEYHKMLNL</sequence>
<dbReference type="AlphaFoldDB" id="A0A086A1Y2"/>
<evidence type="ECO:0000256" key="1">
    <source>
        <dbReference type="ARBA" id="ARBA00022741"/>
    </source>
</evidence>
<dbReference type="GO" id="GO:0006508">
    <property type="term" value="P:proteolysis"/>
    <property type="evidence" value="ECO:0007669"/>
    <property type="project" value="InterPro"/>
</dbReference>
<dbReference type="Gene3D" id="3.40.50.300">
    <property type="entry name" value="P-loop containing nucleotide triphosphate hydrolases"/>
    <property type="match status" value="1"/>
</dbReference>
<reference evidence="6 7" key="1">
    <citation type="submission" date="2014-07" db="EMBL/GenBank/DDBJ databases">
        <title>Genome of Chryseobacterium soli DSM 19298.</title>
        <authorList>
            <person name="Stropko S.J."/>
            <person name="Pipes S.E."/>
            <person name="Newman J."/>
        </authorList>
    </citation>
    <scope>NUCLEOTIDE SEQUENCE [LARGE SCALE GENOMIC DNA]</scope>
    <source>
        <strain evidence="6 7">DSM 19298</strain>
    </source>
</reference>
<evidence type="ECO:0000256" key="2">
    <source>
        <dbReference type="ARBA" id="ARBA00022840"/>
    </source>
</evidence>
<feature type="domain" description="Peptidase M41" evidence="4">
    <location>
        <begin position="429"/>
        <end position="592"/>
    </location>
</feature>
<dbReference type="Gene3D" id="1.20.58.760">
    <property type="entry name" value="Peptidase M41"/>
    <property type="match status" value="1"/>
</dbReference>
<dbReference type="InterPro" id="IPR037219">
    <property type="entry name" value="Peptidase_M41-like"/>
</dbReference>
<dbReference type="STRING" id="445961.IW15_18510"/>
<keyword evidence="2" id="KW-0067">ATP-binding</keyword>
<feature type="domain" description="ATPase AAA-type core" evidence="3">
    <location>
        <begin position="58"/>
        <end position="131"/>
    </location>
</feature>
<dbReference type="RefSeq" id="WP_034714161.1">
    <property type="nucleotide sequence ID" value="NZ_JPRH01000009.1"/>
</dbReference>
<dbReference type="GO" id="GO:0016887">
    <property type="term" value="F:ATP hydrolysis activity"/>
    <property type="evidence" value="ECO:0007669"/>
    <property type="project" value="InterPro"/>
</dbReference>
<evidence type="ECO:0000259" key="4">
    <source>
        <dbReference type="Pfam" id="PF01434"/>
    </source>
</evidence>
<comment type="caution">
    <text evidence="6">The sequence shown here is derived from an EMBL/GenBank/DDBJ whole genome shotgun (WGS) entry which is preliminary data.</text>
</comment>
<evidence type="ECO:0000259" key="3">
    <source>
        <dbReference type="Pfam" id="PF00004"/>
    </source>
</evidence>
<dbReference type="Gene3D" id="1.10.8.60">
    <property type="match status" value="1"/>
</dbReference>
<gene>
    <name evidence="6" type="ORF">IW15_18510</name>
</gene>
<dbReference type="GO" id="GO:0004222">
    <property type="term" value="F:metalloendopeptidase activity"/>
    <property type="evidence" value="ECO:0007669"/>
    <property type="project" value="InterPro"/>
</dbReference>
<organism evidence="6 7">
    <name type="scientific">Chryseobacterium soli</name>
    <dbReference type="NCBI Taxonomy" id="445961"/>
    <lineage>
        <taxon>Bacteria</taxon>
        <taxon>Pseudomonadati</taxon>
        <taxon>Bacteroidota</taxon>
        <taxon>Flavobacteriia</taxon>
        <taxon>Flavobacteriales</taxon>
        <taxon>Weeksellaceae</taxon>
        <taxon>Chryseobacterium group</taxon>
        <taxon>Chryseobacterium</taxon>
    </lineage>
</organism>
<dbReference type="eggNOG" id="COG0465">
    <property type="taxonomic scope" value="Bacteria"/>
</dbReference>
<dbReference type="Pfam" id="PF10431">
    <property type="entry name" value="ClpB_D2-small"/>
    <property type="match status" value="1"/>
</dbReference>
<name>A0A086A1Y2_9FLAO</name>
<protein>
    <submittedName>
        <fullName evidence="6">Peptidase M41</fullName>
    </submittedName>
</protein>
<dbReference type="GO" id="GO:0005524">
    <property type="term" value="F:ATP binding"/>
    <property type="evidence" value="ECO:0007669"/>
    <property type="project" value="UniProtKB-KW"/>
</dbReference>
<feature type="domain" description="Clp ATPase C-terminal" evidence="5">
    <location>
        <begin position="308"/>
        <end position="388"/>
    </location>
</feature>
<dbReference type="InterPro" id="IPR000642">
    <property type="entry name" value="Peptidase_M41"/>
</dbReference>
<dbReference type="Pfam" id="PF00004">
    <property type="entry name" value="AAA"/>
    <property type="match status" value="1"/>
</dbReference>
<dbReference type="InterPro" id="IPR019489">
    <property type="entry name" value="Clp_ATPase_C"/>
</dbReference>
<keyword evidence="7" id="KW-1185">Reference proteome</keyword>
<dbReference type="InterPro" id="IPR027417">
    <property type="entry name" value="P-loop_NTPase"/>
</dbReference>
<dbReference type="PANTHER" id="PTHR23076">
    <property type="entry name" value="METALLOPROTEASE M41 FTSH"/>
    <property type="match status" value="1"/>
</dbReference>
<dbReference type="SUPFAM" id="SSF140990">
    <property type="entry name" value="FtsH protease domain-like"/>
    <property type="match status" value="1"/>
</dbReference>
<dbReference type="EMBL" id="JPRH01000009">
    <property type="protein sequence ID" value="KFF10696.1"/>
    <property type="molecule type" value="Genomic_DNA"/>
</dbReference>
<dbReference type="OrthoDB" id="5619382at2"/>
<dbReference type="PANTHER" id="PTHR23076:SF110">
    <property type="entry name" value="INACTIVE ATP-DEPENDENT ZINC METALLOPROTEASE FTSHI 3, CHLOROPLASTIC-RELATED"/>
    <property type="match status" value="1"/>
</dbReference>
<dbReference type="SUPFAM" id="SSF52540">
    <property type="entry name" value="P-loop containing nucleoside triphosphate hydrolases"/>
    <property type="match status" value="1"/>
</dbReference>
<evidence type="ECO:0000313" key="7">
    <source>
        <dbReference type="Proteomes" id="UP000028705"/>
    </source>
</evidence>
<evidence type="ECO:0000313" key="6">
    <source>
        <dbReference type="EMBL" id="KFF10696.1"/>
    </source>
</evidence>
<dbReference type="Pfam" id="PF01434">
    <property type="entry name" value="Peptidase_M41"/>
    <property type="match status" value="1"/>
</dbReference>
<dbReference type="Proteomes" id="UP000028705">
    <property type="component" value="Unassembled WGS sequence"/>
</dbReference>
<dbReference type="GO" id="GO:0004176">
    <property type="term" value="F:ATP-dependent peptidase activity"/>
    <property type="evidence" value="ECO:0007669"/>
    <property type="project" value="InterPro"/>
</dbReference>
<dbReference type="InterPro" id="IPR003959">
    <property type="entry name" value="ATPase_AAA_core"/>
</dbReference>
<accession>A0A086A1Y2</accession>
<proteinExistence type="predicted"/>